<dbReference type="SUPFAM" id="SSF89447">
    <property type="entry name" value="AbrB/MazE/MraZ-like"/>
    <property type="match status" value="1"/>
</dbReference>
<dbReference type="InterPro" id="IPR039052">
    <property type="entry name" value="Antitox_PemI-like"/>
</dbReference>
<organism evidence="2 3">
    <name type="scientific">Trichuris trichiura</name>
    <name type="common">Whipworm</name>
    <name type="synonym">Trichocephalus trichiurus</name>
    <dbReference type="NCBI Taxonomy" id="36087"/>
    <lineage>
        <taxon>Eukaryota</taxon>
        <taxon>Metazoa</taxon>
        <taxon>Ecdysozoa</taxon>
        <taxon>Nematoda</taxon>
        <taxon>Enoplea</taxon>
        <taxon>Dorylaimia</taxon>
        <taxon>Trichinellida</taxon>
        <taxon>Trichuridae</taxon>
        <taxon>Trichuris</taxon>
    </lineage>
</organism>
<evidence type="ECO:0000313" key="2">
    <source>
        <dbReference type="EMBL" id="CDW59261.1"/>
    </source>
</evidence>
<accession>A0A077ZFZ3</accession>
<reference evidence="2" key="2">
    <citation type="submission" date="2014-03" db="EMBL/GenBank/DDBJ databases">
        <title>The whipworm genome and dual-species transcriptomics of an intimate host-pathogen interaction.</title>
        <authorList>
            <person name="Foth B.J."/>
            <person name="Tsai I.J."/>
            <person name="Reid A.J."/>
            <person name="Bancroft A.J."/>
            <person name="Nichol S."/>
            <person name="Tracey A."/>
            <person name="Holroyd N."/>
            <person name="Cotton J.A."/>
            <person name="Stanley E.J."/>
            <person name="Zarowiecki M."/>
            <person name="Liu J.Z."/>
            <person name="Huckvale T."/>
            <person name="Cooper P.J."/>
            <person name="Grencis R.K."/>
            <person name="Berriman M."/>
        </authorList>
    </citation>
    <scope>NUCLEOTIDE SEQUENCE [LARGE SCALE GENOMIC DNA]</scope>
</reference>
<dbReference type="AlphaFoldDB" id="A0A077ZFZ3"/>
<name>A0A077ZFZ3_TRITR</name>
<dbReference type="Gene3D" id="2.10.260.10">
    <property type="match status" value="1"/>
</dbReference>
<reference evidence="2" key="1">
    <citation type="submission" date="2014-01" db="EMBL/GenBank/DDBJ databases">
        <authorList>
            <person name="Aslett M."/>
        </authorList>
    </citation>
    <scope>NUCLEOTIDE SEQUENCE</scope>
</reference>
<dbReference type="Gene3D" id="2.30.30.110">
    <property type="match status" value="1"/>
</dbReference>
<dbReference type="SUPFAM" id="SSF50118">
    <property type="entry name" value="Cell growth inhibitor/plasmid maintenance toxic component"/>
    <property type="match status" value="1"/>
</dbReference>
<dbReference type="InterPro" id="IPR007159">
    <property type="entry name" value="SpoVT-AbrB_dom"/>
</dbReference>
<feature type="domain" description="SpoVT-AbrB" evidence="1">
    <location>
        <begin position="3"/>
        <end position="48"/>
    </location>
</feature>
<proteinExistence type="predicted"/>
<dbReference type="OrthoDB" id="10360418at2759"/>
<dbReference type="InterPro" id="IPR037914">
    <property type="entry name" value="SpoVT-AbrB_sf"/>
</dbReference>
<dbReference type="GO" id="GO:0003677">
    <property type="term" value="F:DNA binding"/>
    <property type="evidence" value="ECO:0007669"/>
    <property type="project" value="InterPro"/>
</dbReference>
<dbReference type="InterPro" id="IPR011067">
    <property type="entry name" value="Plasmid_toxin/cell-grow_inhib"/>
</dbReference>
<dbReference type="InterPro" id="IPR003477">
    <property type="entry name" value="PemK-like"/>
</dbReference>
<dbReference type="NCBIfam" id="NF008463">
    <property type="entry name" value="PRK11347.1"/>
    <property type="match status" value="1"/>
</dbReference>
<sequence>MRITIKRWGNSAGMVIPNIVMKELNLQPGQSVEAQVSNNQLILTPISRRYSLDELLAQCDMNAAELSEQDVWDIVLVGFDPASGHEQQGAGRPALVLSVQAFNQLGMTLVAPITQGGNFARYAGFSVPLHCEEGDVHGVVLVNQVRMMDLRARLAKRIGLAADEVVEEALLRLQAVVE</sequence>
<protein>
    <submittedName>
        <fullName evidence="2">PemK and Antitoxin-MazE domain containing protein</fullName>
    </submittedName>
</protein>
<evidence type="ECO:0000313" key="3">
    <source>
        <dbReference type="Proteomes" id="UP000030665"/>
    </source>
</evidence>
<dbReference type="PANTHER" id="PTHR40516:SF1">
    <property type="entry name" value="ANTITOXIN CHPS-RELATED"/>
    <property type="match status" value="1"/>
</dbReference>
<gene>
    <name evidence="2" type="ORF">TTRE_0000759201</name>
</gene>
<evidence type="ECO:0000259" key="1">
    <source>
        <dbReference type="PROSITE" id="PS51740"/>
    </source>
</evidence>
<dbReference type="PROSITE" id="PS51740">
    <property type="entry name" value="SPOVT_ABRB"/>
    <property type="match status" value="1"/>
</dbReference>
<dbReference type="PANTHER" id="PTHR40516">
    <property type="entry name" value="ANTITOXIN CHPS-RELATED"/>
    <property type="match status" value="1"/>
</dbReference>
<dbReference type="Pfam" id="PF02452">
    <property type="entry name" value="PemK_toxin"/>
    <property type="match status" value="1"/>
</dbReference>
<keyword evidence="3" id="KW-1185">Reference proteome</keyword>
<dbReference type="SMART" id="SM00966">
    <property type="entry name" value="SpoVT_AbrB"/>
    <property type="match status" value="1"/>
</dbReference>
<dbReference type="EMBL" id="HG806540">
    <property type="protein sequence ID" value="CDW59261.1"/>
    <property type="molecule type" value="Genomic_DNA"/>
</dbReference>
<dbReference type="Pfam" id="PF04014">
    <property type="entry name" value="MazE_antitoxin"/>
    <property type="match status" value="1"/>
</dbReference>
<dbReference type="Proteomes" id="UP000030665">
    <property type="component" value="Unassembled WGS sequence"/>
</dbReference>
<dbReference type="NCBIfam" id="NF007320">
    <property type="entry name" value="PRK09812.1"/>
    <property type="match status" value="1"/>
</dbReference>